<dbReference type="AlphaFoldDB" id="X0ZHL8"/>
<reference evidence="2" key="1">
    <citation type="journal article" date="2014" name="Front. Microbiol.">
        <title>High frequency of phylogenetically diverse reductive dehalogenase-homologous genes in deep subseafloor sedimentary metagenomes.</title>
        <authorList>
            <person name="Kawai M."/>
            <person name="Futagami T."/>
            <person name="Toyoda A."/>
            <person name="Takaki Y."/>
            <person name="Nishi S."/>
            <person name="Hori S."/>
            <person name="Arai W."/>
            <person name="Tsubouchi T."/>
            <person name="Morono Y."/>
            <person name="Uchiyama I."/>
            <person name="Ito T."/>
            <person name="Fujiyama A."/>
            <person name="Inagaki F."/>
            <person name="Takami H."/>
        </authorList>
    </citation>
    <scope>NUCLEOTIDE SEQUENCE</scope>
    <source>
        <strain evidence="2">Expedition CK06-06</strain>
    </source>
</reference>
<evidence type="ECO:0000256" key="1">
    <source>
        <dbReference type="SAM" id="Coils"/>
    </source>
</evidence>
<protein>
    <submittedName>
        <fullName evidence="2">Uncharacterized protein</fullName>
    </submittedName>
</protein>
<proteinExistence type="predicted"/>
<evidence type="ECO:0000313" key="2">
    <source>
        <dbReference type="EMBL" id="GAG59853.1"/>
    </source>
</evidence>
<feature type="coiled-coil region" evidence="1">
    <location>
        <begin position="6"/>
        <end position="40"/>
    </location>
</feature>
<comment type="caution">
    <text evidence="2">The sequence shown here is derived from an EMBL/GenBank/DDBJ whole genome shotgun (WGS) entry which is preliminary data.</text>
</comment>
<accession>X0ZHL8</accession>
<sequence>SLEKREKSLNYKEKELENNIQKVNNLYQEQKNELIKISNKTRSS</sequence>
<dbReference type="EMBL" id="BART01002327">
    <property type="protein sequence ID" value="GAG59853.1"/>
    <property type="molecule type" value="Genomic_DNA"/>
</dbReference>
<keyword evidence="1" id="KW-0175">Coiled coil</keyword>
<name>X0ZHL8_9ZZZZ</name>
<feature type="non-terminal residue" evidence="2">
    <location>
        <position position="1"/>
    </location>
</feature>
<organism evidence="2">
    <name type="scientific">marine sediment metagenome</name>
    <dbReference type="NCBI Taxonomy" id="412755"/>
    <lineage>
        <taxon>unclassified sequences</taxon>
        <taxon>metagenomes</taxon>
        <taxon>ecological metagenomes</taxon>
    </lineage>
</organism>
<gene>
    <name evidence="2" type="ORF">S01H4_07195</name>
</gene>